<dbReference type="EMBL" id="CAJVQB010004321">
    <property type="protein sequence ID" value="CAG8632560.1"/>
    <property type="molecule type" value="Genomic_DNA"/>
</dbReference>
<name>A0ABN7UPJ1_GIGMA</name>
<evidence type="ECO:0000313" key="2">
    <source>
        <dbReference type="Proteomes" id="UP000789901"/>
    </source>
</evidence>
<reference evidence="1 2" key="1">
    <citation type="submission" date="2021-06" db="EMBL/GenBank/DDBJ databases">
        <authorList>
            <person name="Kallberg Y."/>
            <person name="Tangrot J."/>
            <person name="Rosling A."/>
        </authorList>
    </citation>
    <scope>NUCLEOTIDE SEQUENCE [LARGE SCALE GENOMIC DNA]</scope>
    <source>
        <strain evidence="1 2">120-4 pot B 10/14</strain>
    </source>
</reference>
<dbReference type="Proteomes" id="UP000789901">
    <property type="component" value="Unassembled WGS sequence"/>
</dbReference>
<organism evidence="1 2">
    <name type="scientific">Gigaspora margarita</name>
    <dbReference type="NCBI Taxonomy" id="4874"/>
    <lineage>
        <taxon>Eukaryota</taxon>
        <taxon>Fungi</taxon>
        <taxon>Fungi incertae sedis</taxon>
        <taxon>Mucoromycota</taxon>
        <taxon>Glomeromycotina</taxon>
        <taxon>Glomeromycetes</taxon>
        <taxon>Diversisporales</taxon>
        <taxon>Gigasporaceae</taxon>
        <taxon>Gigaspora</taxon>
    </lineage>
</organism>
<evidence type="ECO:0000313" key="1">
    <source>
        <dbReference type="EMBL" id="CAG8632560.1"/>
    </source>
</evidence>
<accession>A0ABN7UPJ1</accession>
<keyword evidence="2" id="KW-1185">Reference proteome</keyword>
<gene>
    <name evidence="1" type="ORF">GMARGA_LOCUS8413</name>
</gene>
<proteinExistence type="predicted"/>
<protein>
    <submittedName>
        <fullName evidence="1">15529_t:CDS:1</fullName>
    </submittedName>
</protein>
<comment type="caution">
    <text evidence="1">The sequence shown here is derived from an EMBL/GenBank/DDBJ whole genome shotgun (WGS) entry which is preliminary data.</text>
</comment>
<sequence>MPSNDGIPKTTLPTKTAITNIQEENLNTICTHQGTNDKTKNDNIQLTKALMTKLKQQHIAHQGTNNKAKMTT</sequence>